<dbReference type="PROSITE" id="PS50048">
    <property type="entry name" value="ZN2_CY6_FUNGAL_2"/>
    <property type="match status" value="1"/>
</dbReference>
<evidence type="ECO:0000313" key="11">
    <source>
        <dbReference type="RefSeq" id="XP_033535881.1"/>
    </source>
</evidence>
<dbReference type="InterPro" id="IPR036864">
    <property type="entry name" value="Zn2-C6_fun-type_DNA-bd_sf"/>
</dbReference>
<reference evidence="9 11" key="1">
    <citation type="submission" date="2020-01" db="EMBL/GenBank/DDBJ databases">
        <authorList>
            <consortium name="DOE Joint Genome Institute"/>
            <person name="Haridas S."/>
            <person name="Albert R."/>
            <person name="Binder M."/>
            <person name="Bloem J."/>
            <person name="Labutti K."/>
            <person name="Salamov A."/>
            <person name="Andreopoulos B."/>
            <person name="Baker S.E."/>
            <person name="Barry K."/>
            <person name="Bills G."/>
            <person name="Bluhm B.H."/>
            <person name="Cannon C."/>
            <person name="Castanera R."/>
            <person name="Culley D.E."/>
            <person name="Daum C."/>
            <person name="Ezra D."/>
            <person name="Gonzalez J.B."/>
            <person name="Henrissat B."/>
            <person name="Kuo A."/>
            <person name="Liang C."/>
            <person name="Lipzen A."/>
            <person name="Lutzoni F."/>
            <person name="Magnuson J."/>
            <person name="Mondo S."/>
            <person name="Nolan M."/>
            <person name="Ohm R."/>
            <person name="Pangilinan J."/>
            <person name="Park H.-J."/>
            <person name="Ramirez L."/>
            <person name="Alfaro M."/>
            <person name="Sun H."/>
            <person name="Tritt A."/>
            <person name="Yoshinaga Y."/>
            <person name="Zwiers L.-H."/>
            <person name="Turgeon B.G."/>
            <person name="Goodwin S.B."/>
            <person name="Spatafora J.W."/>
            <person name="Crous P.W."/>
            <person name="Grigoriev I.V."/>
        </authorList>
    </citation>
    <scope>NUCLEOTIDE SEQUENCE</scope>
    <source>
        <strain evidence="9 11">CBS 781.70</strain>
    </source>
</reference>
<dbReference type="GeneID" id="54415393"/>
<keyword evidence="10" id="KW-1185">Reference proteome</keyword>
<dbReference type="GO" id="GO:0000981">
    <property type="term" value="F:DNA-binding transcription factor activity, RNA polymerase II-specific"/>
    <property type="evidence" value="ECO:0007669"/>
    <property type="project" value="InterPro"/>
</dbReference>
<feature type="region of interest" description="Disordered" evidence="7">
    <location>
        <begin position="213"/>
        <end position="265"/>
    </location>
</feature>
<feature type="compositionally biased region" description="Basic and acidic residues" evidence="7">
    <location>
        <begin position="1"/>
        <end position="20"/>
    </location>
</feature>
<dbReference type="Pfam" id="PF00172">
    <property type="entry name" value="Zn_clus"/>
    <property type="match status" value="1"/>
</dbReference>
<feature type="region of interest" description="Disordered" evidence="7">
    <location>
        <begin position="1"/>
        <end position="117"/>
    </location>
</feature>
<dbReference type="EMBL" id="ML975153">
    <property type="protein sequence ID" value="KAF1814250.1"/>
    <property type="molecule type" value="Genomic_DNA"/>
</dbReference>
<keyword evidence="4" id="KW-0238">DNA-binding</keyword>
<feature type="compositionally biased region" description="Pro residues" evidence="7">
    <location>
        <begin position="246"/>
        <end position="257"/>
    </location>
</feature>
<dbReference type="GO" id="GO:0008270">
    <property type="term" value="F:zinc ion binding"/>
    <property type="evidence" value="ECO:0007669"/>
    <property type="project" value="InterPro"/>
</dbReference>
<feature type="compositionally biased region" description="Low complexity" evidence="7">
    <location>
        <begin position="228"/>
        <end position="240"/>
    </location>
</feature>
<dbReference type="InterPro" id="IPR001138">
    <property type="entry name" value="Zn2Cys6_DnaBD"/>
</dbReference>
<keyword evidence="6" id="KW-0539">Nucleus</keyword>
<dbReference type="GO" id="GO:0003677">
    <property type="term" value="F:DNA binding"/>
    <property type="evidence" value="ECO:0007669"/>
    <property type="project" value="UniProtKB-KW"/>
</dbReference>
<dbReference type="CDD" id="cd00067">
    <property type="entry name" value="GAL4"/>
    <property type="match status" value="1"/>
</dbReference>
<gene>
    <name evidence="9 11" type="ORF">P152DRAFT_265434</name>
</gene>
<evidence type="ECO:0000259" key="8">
    <source>
        <dbReference type="PROSITE" id="PS50048"/>
    </source>
</evidence>
<protein>
    <recommendedName>
        <fullName evidence="8">Zn(2)-C6 fungal-type domain-containing protein</fullName>
    </recommendedName>
</protein>
<reference evidence="11" key="2">
    <citation type="submission" date="2020-04" db="EMBL/GenBank/DDBJ databases">
        <authorList>
            <consortium name="NCBI Genome Project"/>
        </authorList>
    </citation>
    <scope>NUCLEOTIDE SEQUENCE</scope>
    <source>
        <strain evidence="11">CBS 781.70</strain>
    </source>
</reference>
<keyword evidence="2" id="KW-0862">Zinc</keyword>
<dbReference type="RefSeq" id="XP_033535881.1">
    <property type="nucleotide sequence ID" value="XM_033674823.1"/>
</dbReference>
<dbReference type="Proteomes" id="UP000504638">
    <property type="component" value="Unplaced"/>
</dbReference>
<dbReference type="PANTHER" id="PTHR36206:SF13">
    <property type="entry name" value="TRANSCRIPTIONAL REGULATORY PROTEIN MOC3"/>
    <property type="match status" value="1"/>
</dbReference>
<evidence type="ECO:0000256" key="6">
    <source>
        <dbReference type="ARBA" id="ARBA00023242"/>
    </source>
</evidence>
<evidence type="ECO:0000313" key="10">
    <source>
        <dbReference type="Proteomes" id="UP000504638"/>
    </source>
</evidence>
<dbReference type="SMART" id="SM00066">
    <property type="entry name" value="GAL4"/>
    <property type="match status" value="1"/>
</dbReference>
<sequence length="617" mass="69702">MADETPRHDEDRQQDEKKEMMPPQEEPPAGAPHVQQTPTEPLPQPKQEPGTESQNQIAPPHPHHYSSISSPPNITLPSINLPPIRTMDGQQPLPPHPNPPSLQSSVSPSPPSHVSNYFTQAGNHMTLLGHSSHSHYDGSHHLRYPLPHQEGMEQRMMSDGRHKKEIKRRTKTGCLTCRKRRIKCDEAHPFCNNCKKSKRDCLGYDPMFKSTIPANLQPAHPSNSHHTQAGAQSASPPAAQHYYPSAHPPQQPGPQPVKPIGHIGEPLGDPTFISTMPTLPAYHSNKSPLITADYKPPKRITIDDLYHVGGWSPTSPPVANLGYNIPESSIAEIKLLYTNDYAPGLDAMLETTWYTTKGWSRLITNRPLLTLFAHYIDRWRKVPQSDYDGMQTIRSLGMQLVWKLFCMIRPFQSYAPATQPHTNGTLPPVSNIDPDNHPADTLQLKELLPRLEVLEHLLTGQQLRDNPISLADYPPHLPELKSWEIEFWRLVGLFLTLRASDSNLEESKRVESALKSVRLILGLKENRDVIYSILVTRHFGPRVPGFPRMEMPDPIRKLRSPDQPNQEVPMLEDGTEMRLWVAKDFIEKEASGGSTNEVAMRVSDFVRRSWHILHEEP</sequence>
<evidence type="ECO:0000256" key="2">
    <source>
        <dbReference type="ARBA" id="ARBA00022833"/>
    </source>
</evidence>
<evidence type="ECO:0000313" key="9">
    <source>
        <dbReference type="EMBL" id="KAF1814250.1"/>
    </source>
</evidence>
<dbReference type="SUPFAM" id="SSF57701">
    <property type="entry name" value="Zn2/Cys6 DNA-binding domain"/>
    <property type="match status" value="1"/>
</dbReference>
<dbReference type="PANTHER" id="PTHR36206">
    <property type="entry name" value="ASPERCRYPTIN BIOSYNTHESIS CLUSTER-SPECIFIC TRANSCRIPTION REGULATOR ATNN-RELATED"/>
    <property type="match status" value="1"/>
</dbReference>
<keyword evidence="1" id="KW-0479">Metal-binding</keyword>
<dbReference type="OrthoDB" id="5375558at2759"/>
<evidence type="ECO:0000256" key="4">
    <source>
        <dbReference type="ARBA" id="ARBA00023125"/>
    </source>
</evidence>
<evidence type="ECO:0000256" key="3">
    <source>
        <dbReference type="ARBA" id="ARBA00023015"/>
    </source>
</evidence>
<dbReference type="Gene3D" id="4.10.240.10">
    <property type="entry name" value="Zn(2)-C6 fungal-type DNA-binding domain"/>
    <property type="match status" value="1"/>
</dbReference>
<accession>A0A6G1G8N2</accession>
<feature type="domain" description="Zn(2)-C6 fungal-type" evidence="8">
    <location>
        <begin position="173"/>
        <end position="201"/>
    </location>
</feature>
<name>A0A6G1G8N2_9PEZI</name>
<organism evidence="9">
    <name type="scientific">Eremomyces bilateralis CBS 781.70</name>
    <dbReference type="NCBI Taxonomy" id="1392243"/>
    <lineage>
        <taxon>Eukaryota</taxon>
        <taxon>Fungi</taxon>
        <taxon>Dikarya</taxon>
        <taxon>Ascomycota</taxon>
        <taxon>Pezizomycotina</taxon>
        <taxon>Dothideomycetes</taxon>
        <taxon>Dothideomycetes incertae sedis</taxon>
        <taxon>Eremomycetales</taxon>
        <taxon>Eremomycetaceae</taxon>
        <taxon>Eremomyces</taxon>
    </lineage>
</organism>
<evidence type="ECO:0000256" key="5">
    <source>
        <dbReference type="ARBA" id="ARBA00023163"/>
    </source>
</evidence>
<evidence type="ECO:0000256" key="7">
    <source>
        <dbReference type="SAM" id="MobiDB-lite"/>
    </source>
</evidence>
<evidence type="ECO:0000256" key="1">
    <source>
        <dbReference type="ARBA" id="ARBA00022723"/>
    </source>
</evidence>
<dbReference type="InterPro" id="IPR052360">
    <property type="entry name" value="Transcr_Regulatory_Proteins"/>
</dbReference>
<keyword evidence="3" id="KW-0805">Transcription regulation</keyword>
<dbReference type="PROSITE" id="PS00463">
    <property type="entry name" value="ZN2_CY6_FUNGAL_1"/>
    <property type="match status" value="1"/>
</dbReference>
<keyword evidence="5" id="KW-0804">Transcription</keyword>
<proteinExistence type="predicted"/>
<dbReference type="AlphaFoldDB" id="A0A6G1G8N2"/>
<reference evidence="11" key="3">
    <citation type="submission" date="2025-04" db="UniProtKB">
        <authorList>
            <consortium name="RefSeq"/>
        </authorList>
    </citation>
    <scope>IDENTIFICATION</scope>
    <source>
        <strain evidence="11">CBS 781.70</strain>
    </source>
</reference>